<dbReference type="VEuPathDB" id="VectorBase:AATE019961"/>
<dbReference type="AlphaFoldDB" id="A0A182JKV4"/>
<name>A0A182JKV4_ANOAO</name>
<protein>
    <submittedName>
        <fullName evidence="1">Uncharacterized protein</fullName>
    </submittedName>
</protein>
<dbReference type="EnsemblMetazoa" id="AATE019961-RA">
    <property type="protein sequence ID" value="AATE019961-PA.1"/>
    <property type="gene ID" value="AATE019961"/>
</dbReference>
<reference evidence="1" key="1">
    <citation type="submission" date="2022-08" db="UniProtKB">
        <authorList>
            <consortium name="EnsemblMetazoa"/>
        </authorList>
    </citation>
    <scope>IDENTIFICATION</scope>
    <source>
        <strain evidence="1">EBRO</strain>
    </source>
</reference>
<proteinExistence type="predicted"/>
<accession>A0A182JKV4</accession>
<organism evidence="1">
    <name type="scientific">Anopheles atroparvus</name>
    <name type="common">European mosquito</name>
    <dbReference type="NCBI Taxonomy" id="41427"/>
    <lineage>
        <taxon>Eukaryota</taxon>
        <taxon>Metazoa</taxon>
        <taxon>Ecdysozoa</taxon>
        <taxon>Arthropoda</taxon>
        <taxon>Hexapoda</taxon>
        <taxon>Insecta</taxon>
        <taxon>Pterygota</taxon>
        <taxon>Neoptera</taxon>
        <taxon>Endopterygota</taxon>
        <taxon>Diptera</taxon>
        <taxon>Nematocera</taxon>
        <taxon>Culicoidea</taxon>
        <taxon>Culicidae</taxon>
        <taxon>Anophelinae</taxon>
        <taxon>Anopheles</taxon>
    </lineage>
</organism>
<evidence type="ECO:0000313" key="1">
    <source>
        <dbReference type="EnsemblMetazoa" id="AATE019961-PA.1"/>
    </source>
</evidence>
<sequence>MSPVVDGGGSQDRRWSCRLLLFFTNVTVTSVLIIIRNRIVDHHCVATFNAVAFVNYLFATDGGRCGRISRRGANDTLLHRVQLGAGTRRSQDRRLPLLHSSGTCCADAQLLACGRKYTDRCSGTNRKLLSV</sequence>